<gene>
    <name evidence="1" type="ORF">B0I21_105333</name>
</gene>
<dbReference type="Proteomes" id="UP000294752">
    <property type="component" value="Unassembled WGS sequence"/>
</dbReference>
<sequence length="46" mass="5202">MQCAAAQRAAVFAVQQSLEGVFYFVGYDDFGQESLLQLLLKKLQLY</sequence>
<dbReference type="AlphaFoldDB" id="A0A4R7CXE4"/>
<proteinExistence type="predicted"/>
<name>A0A4R7CXE4_9SPHI</name>
<accession>A0A4R7CXE4</accession>
<comment type="caution">
    <text evidence="1">The sequence shown here is derived from an EMBL/GenBank/DDBJ whole genome shotgun (WGS) entry which is preliminary data.</text>
</comment>
<protein>
    <submittedName>
        <fullName evidence="1">Uncharacterized protein</fullName>
    </submittedName>
</protein>
<reference evidence="1 2" key="1">
    <citation type="submission" date="2019-03" db="EMBL/GenBank/DDBJ databases">
        <title>Genomic Encyclopedia of Type Strains, Phase III (KMG-III): the genomes of soil and plant-associated and newly described type strains.</title>
        <authorList>
            <person name="Whitman W."/>
        </authorList>
    </citation>
    <scope>NUCLEOTIDE SEQUENCE [LARGE SCALE GENOMIC DNA]</scope>
    <source>
        <strain evidence="1 2">CGMCC 1.12801</strain>
    </source>
</reference>
<keyword evidence="2" id="KW-1185">Reference proteome</keyword>
<dbReference type="RefSeq" id="WP_166637842.1">
    <property type="nucleotide sequence ID" value="NZ_SNZV01000005.1"/>
</dbReference>
<dbReference type="EMBL" id="SNZV01000005">
    <property type="protein sequence ID" value="TDS13199.1"/>
    <property type="molecule type" value="Genomic_DNA"/>
</dbReference>
<organism evidence="1 2">
    <name type="scientific">Sphingobacterium paludis</name>
    <dbReference type="NCBI Taxonomy" id="1476465"/>
    <lineage>
        <taxon>Bacteria</taxon>
        <taxon>Pseudomonadati</taxon>
        <taxon>Bacteroidota</taxon>
        <taxon>Sphingobacteriia</taxon>
        <taxon>Sphingobacteriales</taxon>
        <taxon>Sphingobacteriaceae</taxon>
        <taxon>Sphingobacterium</taxon>
    </lineage>
</organism>
<evidence type="ECO:0000313" key="1">
    <source>
        <dbReference type="EMBL" id="TDS13199.1"/>
    </source>
</evidence>
<evidence type="ECO:0000313" key="2">
    <source>
        <dbReference type="Proteomes" id="UP000294752"/>
    </source>
</evidence>